<evidence type="ECO:0000256" key="8">
    <source>
        <dbReference type="SAM" id="Phobius"/>
    </source>
</evidence>
<keyword evidence="3" id="KW-0238">DNA-binding</keyword>
<keyword evidence="8" id="KW-0812">Transmembrane</keyword>
<evidence type="ECO:0000259" key="9">
    <source>
        <dbReference type="PROSITE" id="PS50066"/>
    </source>
</evidence>
<keyword evidence="8" id="KW-0472">Membrane</keyword>
<dbReference type="Gene3D" id="3.40.1810.10">
    <property type="entry name" value="Transcription factor, MADS-box"/>
    <property type="match status" value="1"/>
</dbReference>
<dbReference type="GO" id="GO:0003677">
    <property type="term" value="F:DNA binding"/>
    <property type="evidence" value="ECO:0007669"/>
    <property type="project" value="UniProtKB-KW"/>
</dbReference>
<dbReference type="PRINTS" id="PR00404">
    <property type="entry name" value="MADSDOMAIN"/>
</dbReference>
<dbReference type="InterPro" id="IPR036879">
    <property type="entry name" value="TF_MADSbox_sf"/>
</dbReference>
<feature type="region of interest" description="Disordered" evidence="7">
    <location>
        <begin position="74"/>
        <end position="99"/>
    </location>
</feature>
<dbReference type="InterPro" id="IPR002100">
    <property type="entry name" value="TF_MADSbox"/>
</dbReference>
<accession>A0ABD1FTC8</accession>
<evidence type="ECO:0000256" key="6">
    <source>
        <dbReference type="SAM" id="Coils"/>
    </source>
</evidence>
<dbReference type="SUPFAM" id="SSF55455">
    <property type="entry name" value="SRF-like"/>
    <property type="match status" value="1"/>
</dbReference>
<keyword evidence="5" id="KW-0539">Nucleus</keyword>
<dbReference type="Proteomes" id="UP001567538">
    <property type="component" value="Unassembled WGS sequence"/>
</dbReference>
<organism evidence="10 11">
    <name type="scientific">Salvia divinorum</name>
    <name type="common">Maria pastora</name>
    <name type="synonym">Diviner's sage</name>
    <dbReference type="NCBI Taxonomy" id="28513"/>
    <lineage>
        <taxon>Eukaryota</taxon>
        <taxon>Viridiplantae</taxon>
        <taxon>Streptophyta</taxon>
        <taxon>Embryophyta</taxon>
        <taxon>Tracheophyta</taxon>
        <taxon>Spermatophyta</taxon>
        <taxon>Magnoliopsida</taxon>
        <taxon>eudicotyledons</taxon>
        <taxon>Gunneridae</taxon>
        <taxon>Pentapetalae</taxon>
        <taxon>asterids</taxon>
        <taxon>lamiids</taxon>
        <taxon>Lamiales</taxon>
        <taxon>Lamiaceae</taxon>
        <taxon>Nepetoideae</taxon>
        <taxon>Mentheae</taxon>
        <taxon>Salviinae</taxon>
        <taxon>Salvia</taxon>
        <taxon>Salvia subgen. Calosphace</taxon>
    </lineage>
</organism>
<dbReference type="GO" id="GO:0005634">
    <property type="term" value="C:nucleus"/>
    <property type="evidence" value="ECO:0007669"/>
    <property type="project" value="UniProtKB-SubCell"/>
</dbReference>
<comment type="caution">
    <text evidence="10">The sequence shown here is derived from an EMBL/GenBank/DDBJ whole genome shotgun (WGS) entry which is preliminary data.</text>
</comment>
<feature type="transmembrane region" description="Helical" evidence="8">
    <location>
        <begin position="243"/>
        <end position="264"/>
    </location>
</feature>
<proteinExistence type="predicted"/>
<name>A0ABD1FTC8_SALDI</name>
<evidence type="ECO:0000256" key="7">
    <source>
        <dbReference type="SAM" id="MobiDB-lite"/>
    </source>
</evidence>
<dbReference type="PROSITE" id="PS50066">
    <property type="entry name" value="MADS_BOX_2"/>
    <property type="match status" value="1"/>
</dbReference>
<feature type="coiled-coil region" evidence="6">
    <location>
        <begin position="138"/>
        <end position="165"/>
    </location>
</feature>
<dbReference type="EMBL" id="JBEAFC010000012">
    <property type="protein sequence ID" value="KAL1535086.1"/>
    <property type="molecule type" value="Genomic_DNA"/>
</dbReference>
<evidence type="ECO:0000313" key="10">
    <source>
        <dbReference type="EMBL" id="KAL1535086.1"/>
    </source>
</evidence>
<evidence type="ECO:0000256" key="1">
    <source>
        <dbReference type="ARBA" id="ARBA00004123"/>
    </source>
</evidence>
<dbReference type="AlphaFoldDB" id="A0ABD1FTC8"/>
<dbReference type="PANTHER" id="PTHR48019">
    <property type="entry name" value="SERUM RESPONSE FACTOR HOMOLOG"/>
    <property type="match status" value="1"/>
</dbReference>
<feature type="domain" description="MADS-box" evidence="9">
    <location>
        <begin position="7"/>
        <end position="55"/>
    </location>
</feature>
<evidence type="ECO:0000313" key="11">
    <source>
        <dbReference type="Proteomes" id="UP001567538"/>
    </source>
</evidence>
<evidence type="ECO:0000256" key="5">
    <source>
        <dbReference type="ARBA" id="ARBA00023242"/>
    </source>
</evidence>
<dbReference type="InterPro" id="IPR050142">
    <property type="entry name" value="MADS-box/MEF2_TF"/>
</dbReference>
<reference evidence="10 11" key="1">
    <citation type="submission" date="2024-06" db="EMBL/GenBank/DDBJ databases">
        <title>A chromosome level genome sequence of Diviner's sage (Salvia divinorum).</title>
        <authorList>
            <person name="Ford S.A."/>
            <person name="Ro D.-K."/>
            <person name="Ness R.W."/>
            <person name="Phillips M.A."/>
        </authorList>
    </citation>
    <scope>NUCLEOTIDE SEQUENCE [LARGE SCALE GENOMIC DNA]</scope>
    <source>
        <strain evidence="10">SAF-2024a</strain>
        <tissue evidence="10">Leaf</tissue>
    </source>
</reference>
<evidence type="ECO:0000256" key="2">
    <source>
        <dbReference type="ARBA" id="ARBA00023015"/>
    </source>
</evidence>
<gene>
    <name evidence="10" type="ORF">AAHA92_31182</name>
</gene>
<sequence>MDRAKIDNRLQEVGFSKRRACLFKKAHELAVLCDAQVAVIIISSDGKIYEFASSSMQKIITRYKTCLELRNPNALQSNPEAPEEDALKEAGVSEQKADKLKPRQKLLGKDLAQMSSLELSELKKKLNQGMQFIKDTKLQLLTDELEKSRMREQQQRQRNQMLQRQVEESKNFVPTKIYNPVPISAHCPATEEDIVLPEQLNKNFVPTIIYNPVPISVTALLRRRMLCLCRRNESSTNFFRVTILPKIFLSALAHIMLVGIRLYFSFKLCHQ</sequence>
<comment type="subcellular location">
    <subcellularLocation>
        <location evidence="1">Nucleus</location>
    </subcellularLocation>
</comment>
<dbReference type="SMART" id="SM00432">
    <property type="entry name" value="MADS"/>
    <property type="match status" value="1"/>
</dbReference>
<keyword evidence="8" id="KW-1133">Transmembrane helix</keyword>
<evidence type="ECO:0000256" key="3">
    <source>
        <dbReference type="ARBA" id="ARBA00023125"/>
    </source>
</evidence>
<keyword evidence="4" id="KW-0804">Transcription</keyword>
<keyword evidence="2" id="KW-0805">Transcription regulation</keyword>
<keyword evidence="6" id="KW-0175">Coiled coil</keyword>
<dbReference type="InterPro" id="IPR002487">
    <property type="entry name" value="TF_Kbox"/>
</dbReference>
<keyword evidence="11" id="KW-1185">Reference proteome</keyword>
<evidence type="ECO:0000256" key="4">
    <source>
        <dbReference type="ARBA" id="ARBA00023163"/>
    </source>
</evidence>
<dbReference type="Pfam" id="PF00319">
    <property type="entry name" value="SRF-TF"/>
    <property type="match status" value="1"/>
</dbReference>
<dbReference type="Pfam" id="PF01486">
    <property type="entry name" value="K-box"/>
    <property type="match status" value="1"/>
</dbReference>
<protein>
    <submittedName>
        <fullName evidence="10">MADS-box protein AGL42-like</fullName>
    </submittedName>
</protein>